<evidence type="ECO:0000313" key="1">
    <source>
        <dbReference type="EMBL" id="AOO93941.1"/>
    </source>
</evidence>
<sequence>MDDSMTGNVPFPDRDTVAEKLAALSETDKSYVALLMENAAQDDNLLDGLRRHLDLAAGSRFLNSLKLENLGIWLGTQAPDRLQIRLMETARSSQHPAYQAFRTGLDRSGGLEKVYPPVIR</sequence>
<accession>A0A1C9I4V8</accession>
<dbReference type="AlphaFoldDB" id="A0A1C9I4V8"/>
<name>A0A1C9I4V8_RHILT</name>
<dbReference type="GeneID" id="61424346"/>
<dbReference type="RefSeq" id="WP_028733111.1">
    <property type="nucleotide sequence ID" value="NZ_CP050103.1"/>
</dbReference>
<reference evidence="1" key="1">
    <citation type="journal article" date="2015" name="BMC Genomics">
        <title>Transcriptome profiling of a Rhizobium leguminosarum bv. trifolii rosR mutant reveals the role of the transcriptional regulator RosR in motility, synthesis of cell-surface components, and other cellular processes.</title>
        <authorList>
            <person name="Rachwal K."/>
            <person name="Matczynska E."/>
            <person name="Janczarek M."/>
        </authorList>
    </citation>
    <scope>NUCLEOTIDE SEQUENCE</scope>
    <source>
        <strain evidence="1">Rt24.2</strain>
    </source>
</reference>
<proteinExistence type="predicted"/>
<organism evidence="1">
    <name type="scientific">Rhizobium leguminosarum bv. trifolii</name>
    <dbReference type="NCBI Taxonomy" id="386"/>
    <lineage>
        <taxon>Bacteria</taxon>
        <taxon>Pseudomonadati</taxon>
        <taxon>Pseudomonadota</taxon>
        <taxon>Alphaproteobacteria</taxon>
        <taxon>Hyphomicrobiales</taxon>
        <taxon>Rhizobiaceae</taxon>
        <taxon>Rhizobium/Agrobacterium group</taxon>
        <taxon>Rhizobium</taxon>
    </lineage>
</organism>
<dbReference type="EMBL" id="KX491577">
    <property type="protein sequence ID" value="AOO93941.1"/>
    <property type="molecule type" value="Genomic_DNA"/>
</dbReference>
<protein>
    <submittedName>
        <fullName evidence="1">Uncharacterized protein</fullName>
    </submittedName>
</protein>
<reference evidence="1" key="2">
    <citation type="journal article" date="2016" name="Front. Microbiol.">
        <title>The Regulatory Protein RosR Affects Rhizobium leguminosarum bv. trifolii Protein Profiles, Cell Surface Properties, and Symbiosis with Clover.</title>
        <authorList>
            <person name="Rachwal K."/>
            <person name="Boguszewska A."/>
            <person name="Kopcinska J."/>
            <person name="Karas M."/>
            <person name="Tchorzewski M."/>
            <person name="Janczarek M."/>
        </authorList>
    </citation>
    <scope>NUCLEOTIDE SEQUENCE</scope>
    <source>
        <strain evidence="1">Rt24.2</strain>
    </source>
</reference>